<evidence type="ECO:0000313" key="1">
    <source>
        <dbReference type="EMBL" id="MPN46966.1"/>
    </source>
</evidence>
<name>A0A645I7T6_9ZZZZ</name>
<organism evidence="1">
    <name type="scientific">bioreactor metagenome</name>
    <dbReference type="NCBI Taxonomy" id="1076179"/>
    <lineage>
        <taxon>unclassified sequences</taxon>
        <taxon>metagenomes</taxon>
        <taxon>ecological metagenomes</taxon>
    </lineage>
</organism>
<sequence length="76" mass="8593">MLIKASTRAIKAIINIINKELQEGNIINDLIAYIKAVYDRYMAGERAKLSLDDINNDIIEKLSDPFEYLAEHGARA</sequence>
<gene>
    <name evidence="1" type="ORF">SDC9_194565</name>
</gene>
<dbReference type="AlphaFoldDB" id="A0A645I7T6"/>
<reference evidence="1" key="1">
    <citation type="submission" date="2019-08" db="EMBL/GenBank/DDBJ databases">
        <authorList>
            <person name="Kucharzyk K."/>
            <person name="Murdoch R.W."/>
            <person name="Higgins S."/>
            <person name="Loffler F."/>
        </authorList>
    </citation>
    <scope>NUCLEOTIDE SEQUENCE</scope>
</reference>
<proteinExistence type="predicted"/>
<dbReference type="EMBL" id="VSSQ01108067">
    <property type="protein sequence ID" value="MPN46966.1"/>
    <property type="molecule type" value="Genomic_DNA"/>
</dbReference>
<comment type="caution">
    <text evidence="1">The sequence shown here is derived from an EMBL/GenBank/DDBJ whole genome shotgun (WGS) entry which is preliminary data.</text>
</comment>
<accession>A0A645I7T6</accession>
<protein>
    <submittedName>
        <fullName evidence="1">Uncharacterized protein</fullName>
    </submittedName>
</protein>